<keyword evidence="3" id="KW-1185">Reference proteome</keyword>
<sequence length="250" mass="29103">MVSVSLERKRKCDQKIQEPKAKVAKASMSSTKTTVKKVKQNSKGFSILRTGKKEEEEEDYNKKIKRQRSEALDLKQSETQTEKSNIQKKKLLISKPTNKSRRRRLPSNVTQFDEIQETTEKTSIIRPYFSFDTNLPSLVSNICCVDQNTLRIGRMAYGSIMKVTYYSSNILTIVKEFTHPQCDFYDFCYDRNRDQILYTDRRNYSMSISSKYKLTKFKCVKPLKPTCITISPDDFIFLGLVDEYLQPGKS</sequence>
<dbReference type="Proteomes" id="UP000507470">
    <property type="component" value="Unassembled WGS sequence"/>
</dbReference>
<organism evidence="2 3">
    <name type="scientific">Mytilus coruscus</name>
    <name type="common">Sea mussel</name>
    <dbReference type="NCBI Taxonomy" id="42192"/>
    <lineage>
        <taxon>Eukaryota</taxon>
        <taxon>Metazoa</taxon>
        <taxon>Spiralia</taxon>
        <taxon>Lophotrochozoa</taxon>
        <taxon>Mollusca</taxon>
        <taxon>Bivalvia</taxon>
        <taxon>Autobranchia</taxon>
        <taxon>Pteriomorphia</taxon>
        <taxon>Mytilida</taxon>
        <taxon>Mytiloidea</taxon>
        <taxon>Mytilidae</taxon>
        <taxon>Mytilinae</taxon>
        <taxon>Mytilus</taxon>
    </lineage>
</organism>
<evidence type="ECO:0000313" key="2">
    <source>
        <dbReference type="EMBL" id="CAC5372438.1"/>
    </source>
</evidence>
<reference evidence="2 3" key="1">
    <citation type="submission" date="2020-06" db="EMBL/GenBank/DDBJ databases">
        <authorList>
            <person name="Li R."/>
            <person name="Bekaert M."/>
        </authorList>
    </citation>
    <scope>NUCLEOTIDE SEQUENCE [LARGE SCALE GENOMIC DNA]</scope>
    <source>
        <strain evidence="3">wild</strain>
    </source>
</reference>
<evidence type="ECO:0000256" key="1">
    <source>
        <dbReference type="SAM" id="MobiDB-lite"/>
    </source>
</evidence>
<gene>
    <name evidence="2" type="ORF">MCOR_10517</name>
</gene>
<accession>A0A6J8AV37</accession>
<evidence type="ECO:0000313" key="3">
    <source>
        <dbReference type="Proteomes" id="UP000507470"/>
    </source>
</evidence>
<dbReference type="AlphaFoldDB" id="A0A6J8AV37"/>
<protein>
    <submittedName>
        <fullName evidence="2">Uncharacterized protein</fullName>
    </submittedName>
</protein>
<feature type="region of interest" description="Disordered" evidence="1">
    <location>
        <begin position="1"/>
        <end position="107"/>
    </location>
</feature>
<feature type="compositionally biased region" description="Low complexity" evidence="1">
    <location>
        <begin position="24"/>
        <end position="33"/>
    </location>
</feature>
<feature type="compositionally biased region" description="Basic and acidic residues" evidence="1">
    <location>
        <begin position="67"/>
        <end position="76"/>
    </location>
</feature>
<feature type="compositionally biased region" description="Basic residues" evidence="1">
    <location>
        <begin position="86"/>
        <end position="105"/>
    </location>
</feature>
<proteinExistence type="predicted"/>
<dbReference type="EMBL" id="CACVKT020001854">
    <property type="protein sequence ID" value="CAC5372438.1"/>
    <property type="molecule type" value="Genomic_DNA"/>
</dbReference>
<name>A0A6J8AV37_MYTCO</name>